<feature type="signal peptide" evidence="5">
    <location>
        <begin position="1"/>
        <end position="24"/>
    </location>
</feature>
<keyword evidence="5" id="KW-0732">Signal</keyword>
<dbReference type="Gene3D" id="3.40.190.100">
    <property type="entry name" value="Glycine betaine-binding periplasmic protein, domain 2"/>
    <property type="match status" value="1"/>
</dbReference>
<evidence type="ECO:0000313" key="7">
    <source>
        <dbReference type="EMBL" id="OLO03239.1"/>
    </source>
</evidence>
<evidence type="ECO:0000256" key="2">
    <source>
        <dbReference type="ARBA" id="ARBA00022448"/>
    </source>
</evidence>
<dbReference type="PANTHER" id="PTHR47737">
    <property type="entry name" value="GLYCINE BETAINE/PROLINE BETAINE TRANSPORT SYSTEM PERMEASE PROTEIN PROW"/>
    <property type="match status" value="1"/>
</dbReference>
<accession>A0A1Q8SPA2</accession>
<protein>
    <submittedName>
        <fullName evidence="7">Glycine/betaine ABC transporter</fullName>
    </submittedName>
</protein>
<keyword evidence="2" id="KW-0813">Transport</keyword>
<name>A0A1Q8SPA2_9GAMM</name>
<dbReference type="STRING" id="404433.BTW07_15415"/>
<dbReference type="SUPFAM" id="SSF53850">
    <property type="entry name" value="Periplasmic binding protein-like II"/>
    <property type="match status" value="1"/>
</dbReference>
<evidence type="ECO:0000259" key="6">
    <source>
        <dbReference type="Pfam" id="PF04069"/>
    </source>
</evidence>
<evidence type="ECO:0000256" key="3">
    <source>
        <dbReference type="ARBA" id="ARBA00022475"/>
    </source>
</evidence>
<dbReference type="InterPro" id="IPR007210">
    <property type="entry name" value="ABC_Gly_betaine_transp_sub-bd"/>
</dbReference>
<comment type="caution">
    <text evidence="7">The sequence shown here is derived from an EMBL/GenBank/DDBJ whole genome shotgun (WGS) entry which is preliminary data.</text>
</comment>
<feature type="chain" id="PRO_5012254794" evidence="5">
    <location>
        <begin position="25"/>
        <end position="296"/>
    </location>
</feature>
<dbReference type="GO" id="GO:0015871">
    <property type="term" value="P:choline transport"/>
    <property type="evidence" value="ECO:0007669"/>
    <property type="project" value="TreeGrafter"/>
</dbReference>
<dbReference type="Pfam" id="PF04069">
    <property type="entry name" value="OpuAC"/>
    <property type="match status" value="1"/>
</dbReference>
<dbReference type="Proteomes" id="UP000186878">
    <property type="component" value="Unassembled WGS sequence"/>
</dbReference>
<dbReference type="Gene3D" id="3.40.190.10">
    <property type="entry name" value="Periplasmic binding protein-like II"/>
    <property type="match status" value="1"/>
</dbReference>
<dbReference type="PANTHER" id="PTHR47737:SF1">
    <property type="entry name" value="GLYCINE BETAINE_PROLINE BETAINE TRANSPORT SYSTEM PERMEASE PROTEIN PROW"/>
    <property type="match status" value="1"/>
</dbReference>
<dbReference type="GO" id="GO:0005275">
    <property type="term" value="F:amine transmembrane transporter activity"/>
    <property type="evidence" value="ECO:0007669"/>
    <property type="project" value="TreeGrafter"/>
</dbReference>
<dbReference type="GO" id="GO:0031460">
    <property type="term" value="P:glycine betaine transport"/>
    <property type="evidence" value="ECO:0007669"/>
    <property type="project" value="TreeGrafter"/>
</dbReference>
<reference evidence="7 8" key="1">
    <citation type="submission" date="2016-12" db="EMBL/GenBank/DDBJ databases">
        <title>Draft genome sequences of strains Salinicola socius SMB35, Salinicola sp. MH3R3-1 and Chromohalobacter sp. SMB17 from the Verkhnekamsk potash mining region of Russia.</title>
        <authorList>
            <person name="Mavrodi D.V."/>
            <person name="Olsson B.E."/>
            <person name="Korsakova E.S."/>
            <person name="Pyankova A."/>
            <person name="Mavrodi O.V."/>
            <person name="Plotnikova E.G."/>
        </authorList>
    </citation>
    <scope>NUCLEOTIDE SEQUENCE [LARGE SCALE GENOMIC DNA]</scope>
    <source>
        <strain evidence="7 8">SMB35</strain>
    </source>
</reference>
<dbReference type="RefSeq" id="WP_075571068.1">
    <property type="nucleotide sequence ID" value="NZ_MSDO01000023.1"/>
</dbReference>
<keyword evidence="4" id="KW-0472">Membrane</keyword>
<dbReference type="CDD" id="cd13639">
    <property type="entry name" value="PBP2_OpuAC_like"/>
    <property type="match status" value="1"/>
</dbReference>
<keyword evidence="8" id="KW-1185">Reference proteome</keyword>
<comment type="subcellular location">
    <subcellularLocation>
        <location evidence="1">Cell membrane</location>
    </subcellularLocation>
</comment>
<sequence>MRKIFSPFAVMALFTLAVTAQAYAAPAHAQEKSLVIGTNNWAENVAVANLWKLVLDDHGYDVELSDIGKSALFAGMAANDIDLSLELWLPYTDKAFLAPYKDKLEVHEAWYDKTGLGLVVPSYVDIDNIPELAKRANEFAYQGSPTILGIDPGSAIAGMTDDAIETYDLPLDQVNSSEPAMMSALDRAYKNGKPIVVTLWNPHWAFADYDLKYLEDPDKVYGDGDTIYWFSRQGFSKDDPWLTAVLDAWHMSDESLGKLMSEIESQGDPVAGARAWLGENRDQVDGWLAAGERIQQ</sequence>
<dbReference type="AlphaFoldDB" id="A0A1Q8SPA2"/>
<dbReference type="GO" id="GO:0015226">
    <property type="term" value="F:carnitine transmembrane transporter activity"/>
    <property type="evidence" value="ECO:0007669"/>
    <property type="project" value="TreeGrafter"/>
</dbReference>
<evidence type="ECO:0000256" key="5">
    <source>
        <dbReference type="SAM" id="SignalP"/>
    </source>
</evidence>
<evidence type="ECO:0000256" key="4">
    <source>
        <dbReference type="ARBA" id="ARBA00023136"/>
    </source>
</evidence>
<dbReference type="EMBL" id="MSDO01000023">
    <property type="protein sequence ID" value="OLO03239.1"/>
    <property type="molecule type" value="Genomic_DNA"/>
</dbReference>
<organism evidence="7 8">
    <name type="scientific">Salinicola socius</name>
    <dbReference type="NCBI Taxonomy" id="404433"/>
    <lineage>
        <taxon>Bacteria</taxon>
        <taxon>Pseudomonadati</taxon>
        <taxon>Pseudomonadota</taxon>
        <taxon>Gammaproteobacteria</taxon>
        <taxon>Oceanospirillales</taxon>
        <taxon>Halomonadaceae</taxon>
        <taxon>Salinicola</taxon>
    </lineage>
</organism>
<proteinExistence type="predicted"/>
<feature type="domain" description="ABC-type glycine betaine transport system substrate-binding" evidence="6">
    <location>
        <begin position="32"/>
        <end position="278"/>
    </location>
</feature>
<dbReference type="GO" id="GO:0043190">
    <property type="term" value="C:ATP-binding cassette (ABC) transporter complex"/>
    <property type="evidence" value="ECO:0007669"/>
    <property type="project" value="InterPro"/>
</dbReference>
<keyword evidence="3" id="KW-1003">Cell membrane</keyword>
<gene>
    <name evidence="7" type="ORF">BTW07_15415</name>
</gene>
<evidence type="ECO:0000256" key="1">
    <source>
        <dbReference type="ARBA" id="ARBA00004236"/>
    </source>
</evidence>
<evidence type="ECO:0000313" key="8">
    <source>
        <dbReference type="Proteomes" id="UP000186878"/>
    </source>
</evidence>